<keyword evidence="3" id="KW-0804">Transcription</keyword>
<dbReference type="Proteomes" id="UP000199213">
    <property type="component" value="Unassembled WGS sequence"/>
</dbReference>
<feature type="region of interest" description="Disordered" evidence="5">
    <location>
        <begin position="1"/>
        <end position="25"/>
    </location>
</feature>
<reference evidence="8" key="1">
    <citation type="submission" date="2016-10" db="EMBL/GenBank/DDBJ databases">
        <authorList>
            <person name="Varghese N."/>
            <person name="Submissions S."/>
        </authorList>
    </citation>
    <scope>NUCLEOTIDE SEQUENCE [LARGE SCALE GENOMIC DNA]</scope>
    <source>
        <strain evidence="8">DSM 45460</strain>
    </source>
</reference>
<evidence type="ECO:0000256" key="1">
    <source>
        <dbReference type="ARBA" id="ARBA00023015"/>
    </source>
</evidence>
<keyword evidence="1" id="KW-0805">Transcription regulation</keyword>
<dbReference type="PRINTS" id="PR00455">
    <property type="entry name" value="HTHTETR"/>
</dbReference>
<evidence type="ECO:0000256" key="3">
    <source>
        <dbReference type="ARBA" id="ARBA00023163"/>
    </source>
</evidence>
<dbReference type="Gene3D" id="1.10.357.10">
    <property type="entry name" value="Tetracycline Repressor, domain 2"/>
    <property type="match status" value="1"/>
</dbReference>
<dbReference type="AlphaFoldDB" id="A0A1G8X972"/>
<evidence type="ECO:0000313" key="7">
    <source>
        <dbReference type="EMBL" id="SDJ86907.1"/>
    </source>
</evidence>
<dbReference type="PANTHER" id="PTHR30055">
    <property type="entry name" value="HTH-TYPE TRANSCRIPTIONAL REGULATOR RUTR"/>
    <property type="match status" value="1"/>
</dbReference>
<dbReference type="PANTHER" id="PTHR30055:SF158">
    <property type="entry name" value="POSSIBLE TRANSCRIPTIONAL REGULATORY PROTEIN (PROBABLY TETR-FAMILY)"/>
    <property type="match status" value="1"/>
</dbReference>
<dbReference type="OrthoDB" id="3767959at2"/>
<dbReference type="InterPro" id="IPR009057">
    <property type="entry name" value="Homeodomain-like_sf"/>
</dbReference>
<evidence type="ECO:0000259" key="6">
    <source>
        <dbReference type="PROSITE" id="PS50977"/>
    </source>
</evidence>
<keyword evidence="2 4" id="KW-0238">DNA-binding</keyword>
<dbReference type="InterPro" id="IPR001647">
    <property type="entry name" value="HTH_TetR"/>
</dbReference>
<protein>
    <submittedName>
        <fullName evidence="7">Transcriptional regulator, TetR family</fullName>
    </submittedName>
</protein>
<gene>
    <name evidence="7" type="ORF">SAMN04487820_102447</name>
</gene>
<proteinExistence type="predicted"/>
<evidence type="ECO:0000256" key="5">
    <source>
        <dbReference type="SAM" id="MobiDB-lite"/>
    </source>
</evidence>
<dbReference type="GO" id="GO:0000976">
    <property type="term" value="F:transcription cis-regulatory region binding"/>
    <property type="evidence" value="ECO:0007669"/>
    <property type="project" value="TreeGrafter"/>
</dbReference>
<evidence type="ECO:0000256" key="2">
    <source>
        <dbReference type="ARBA" id="ARBA00023125"/>
    </source>
</evidence>
<keyword evidence="8" id="KW-1185">Reference proteome</keyword>
<evidence type="ECO:0000256" key="4">
    <source>
        <dbReference type="PROSITE-ProRule" id="PRU00335"/>
    </source>
</evidence>
<dbReference type="RefSeq" id="WP_092626698.1">
    <property type="nucleotide sequence ID" value="NZ_FNFM01000002.1"/>
</dbReference>
<evidence type="ECO:0000313" key="8">
    <source>
        <dbReference type="Proteomes" id="UP000199213"/>
    </source>
</evidence>
<dbReference type="PROSITE" id="PS50977">
    <property type="entry name" value="HTH_TETR_2"/>
    <property type="match status" value="1"/>
</dbReference>
<dbReference type="SUPFAM" id="SSF48498">
    <property type="entry name" value="Tetracyclin repressor-like, C-terminal domain"/>
    <property type="match status" value="1"/>
</dbReference>
<organism evidence="7 8">
    <name type="scientific">Actinopolyspora mzabensis</name>
    <dbReference type="NCBI Taxonomy" id="995066"/>
    <lineage>
        <taxon>Bacteria</taxon>
        <taxon>Bacillati</taxon>
        <taxon>Actinomycetota</taxon>
        <taxon>Actinomycetes</taxon>
        <taxon>Actinopolysporales</taxon>
        <taxon>Actinopolysporaceae</taxon>
        <taxon>Actinopolyspora</taxon>
    </lineage>
</organism>
<feature type="domain" description="HTH tetR-type" evidence="6">
    <location>
        <begin position="26"/>
        <end position="86"/>
    </location>
</feature>
<dbReference type="InterPro" id="IPR036271">
    <property type="entry name" value="Tet_transcr_reg_TetR-rel_C_sf"/>
</dbReference>
<dbReference type="EMBL" id="FNFM01000002">
    <property type="protein sequence ID" value="SDJ86907.1"/>
    <property type="molecule type" value="Genomic_DNA"/>
</dbReference>
<sequence>MQDARDNRTDPSGTTAKPRSRRLPRQVRERQILDAAVKVFAKYGYHEAAMDEISDVAGISKPMIYAYLGAKDELFVACIRREANRLIESISQAVDTDLKPDEQLWRGLHAFFEYVNDNRDSWTVLHRQASVQGQPFTSELSEWRDRAMDMVAELLARAGGSSEQPVQLEQMQPFAAALVGAGESMLDWWADHPEYTADALSMRLMNLVWMGFGDMVQGRRWKPS</sequence>
<accession>A0A1G8X972</accession>
<dbReference type="InterPro" id="IPR054129">
    <property type="entry name" value="DesT_TetR_C"/>
</dbReference>
<name>A0A1G8X972_ACTMZ</name>
<dbReference type="InterPro" id="IPR050109">
    <property type="entry name" value="HTH-type_TetR-like_transc_reg"/>
</dbReference>
<dbReference type="SUPFAM" id="SSF46689">
    <property type="entry name" value="Homeodomain-like"/>
    <property type="match status" value="1"/>
</dbReference>
<dbReference type="Pfam" id="PF00440">
    <property type="entry name" value="TetR_N"/>
    <property type="match status" value="1"/>
</dbReference>
<dbReference type="Pfam" id="PF21943">
    <property type="entry name" value="TetR_C_46"/>
    <property type="match status" value="1"/>
</dbReference>
<dbReference type="GO" id="GO:0003700">
    <property type="term" value="F:DNA-binding transcription factor activity"/>
    <property type="evidence" value="ECO:0007669"/>
    <property type="project" value="TreeGrafter"/>
</dbReference>
<feature type="DNA-binding region" description="H-T-H motif" evidence="4">
    <location>
        <begin position="49"/>
        <end position="68"/>
    </location>
</feature>